<dbReference type="RefSeq" id="WP_133678780.1">
    <property type="nucleotide sequence ID" value="NZ_SNZP01000003.1"/>
</dbReference>
<evidence type="ECO:0000313" key="1">
    <source>
        <dbReference type="EMBL" id="TDR81400.1"/>
    </source>
</evidence>
<proteinExistence type="predicted"/>
<dbReference type="AlphaFoldDB" id="A0A4R7B950"/>
<evidence type="ECO:0000313" key="2">
    <source>
        <dbReference type="Proteomes" id="UP000295611"/>
    </source>
</evidence>
<reference evidence="1 2" key="1">
    <citation type="submission" date="2019-03" db="EMBL/GenBank/DDBJ databases">
        <title>Genomic Encyclopedia of Type Strains, Phase III (KMG-III): the genomes of soil and plant-associated and newly described type strains.</title>
        <authorList>
            <person name="Whitman W."/>
        </authorList>
    </citation>
    <scope>NUCLEOTIDE SEQUENCE [LARGE SCALE GENOMIC DNA]</scope>
    <source>
        <strain evidence="1 2">CECT 8976</strain>
    </source>
</reference>
<comment type="caution">
    <text evidence="1">The sequence shown here is derived from an EMBL/GenBank/DDBJ whole genome shotgun (WGS) entry which is preliminary data.</text>
</comment>
<dbReference type="Proteomes" id="UP000295611">
    <property type="component" value="Unassembled WGS sequence"/>
</dbReference>
<sequence length="276" mass="29635">MNRRCPILDPLAIAAAVFCAVAIPAIAGNWKAGDALPPNTSPEDAALQYLHDGQTGSLAATKATRVWFSRNFTVSGTRYRTVFLVTAVDGSHVGQAHIGAVTFRIKDGVPEVWGRAQPHFAEAGSFGDVHAIKDPNAPFDSPARVEAKMVSLAGCKMALTVDERDAGPGAVYVWRSIFLFDQNGWHGAGAILSASSKSADCRKAAVGEVPTSGRKRLPCFSWLIDTARFDDNGKKDWPDLLVKTRGTEIRGGVLARVSGAWVRYRYVGGEYVSSTK</sequence>
<organism evidence="1 2">
    <name type="scientific">Paludibacterium purpuratum</name>
    <dbReference type="NCBI Taxonomy" id="1144873"/>
    <lineage>
        <taxon>Bacteria</taxon>
        <taxon>Pseudomonadati</taxon>
        <taxon>Pseudomonadota</taxon>
        <taxon>Betaproteobacteria</taxon>
        <taxon>Neisseriales</taxon>
        <taxon>Chromobacteriaceae</taxon>
        <taxon>Paludibacterium</taxon>
    </lineage>
</organism>
<protein>
    <submittedName>
        <fullName evidence="1">Uncharacterized protein</fullName>
    </submittedName>
</protein>
<gene>
    <name evidence="1" type="ORF">DFP86_10353</name>
</gene>
<dbReference type="EMBL" id="SNZP01000003">
    <property type="protein sequence ID" value="TDR81400.1"/>
    <property type="molecule type" value="Genomic_DNA"/>
</dbReference>
<keyword evidence="2" id="KW-1185">Reference proteome</keyword>
<name>A0A4R7B950_9NEIS</name>
<accession>A0A4R7B950</accession>